<dbReference type="SMART" id="SM00479">
    <property type="entry name" value="EXOIII"/>
    <property type="match status" value="1"/>
</dbReference>
<feature type="domain" description="Exonuclease" evidence="5">
    <location>
        <begin position="14"/>
        <end position="188"/>
    </location>
</feature>
<accession>A0A9W6UMH2</accession>
<evidence type="ECO:0000256" key="2">
    <source>
        <dbReference type="ARBA" id="ARBA00022801"/>
    </source>
</evidence>
<dbReference type="Gene3D" id="3.30.420.10">
    <property type="entry name" value="Ribonuclease H-like superfamily/Ribonuclease H"/>
    <property type="match status" value="1"/>
</dbReference>
<proteinExistence type="predicted"/>
<evidence type="ECO:0000259" key="5">
    <source>
        <dbReference type="SMART" id="SM00479"/>
    </source>
</evidence>
<dbReference type="InterPro" id="IPR036397">
    <property type="entry name" value="RNaseH_sf"/>
</dbReference>
<gene>
    <name evidence="6" type="ORF">Kpho01_34620</name>
</gene>
<dbReference type="Pfam" id="PF00929">
    <property type="entry name" value="RNase_T"/>
    <property type="match status" value="1"/>
</dbReference>
<evidence type="ECO:0000256" key="3">
    <source>
        <dbReference type="ARBA" id="ARBA00022839"/>
    </source>
</evidence>
<dbReference type="EMBL" id="BSRX01000019">
    <property type="protein sequence ID" value="GLW55451.1"/>
    <property type="molecule type" value="Genomic_DNA"/>
</dbReference>
<dbReference type="GO" id="GO:0008408">
    <property type="term" value="F:3'-5' exonuclease activity"/>
    <property type="evidence" value="ECO:0007669"/>
    <property type="project" value="TreeGrafter"/>
</dbReference>
<dbReference type="PANTHER" id="PTHR30231">
    <property type="entry name" value="DNA POLYMERASE III SUBUNIT EPSILON"/>
    <property type="match status" value="1"/>
</dbReference>
<keyword evidence="1" id="KW-0540">Nuclease</keyword>
<dbReference type="CDD" id="cd06127">
    <property type="entry name" value="DEDDh"/>
    <property type="match status" value="1"/>
</dbReference>
<dbReference type="SUPFAM" id="SSF53098">
    <property type="entry name" value="Ribonuclease H-like"/>
    <property type="match status" value="1"/>
</dbReference>
<evidence type="ECO:0000256" key="1">
    <source>
        <dbReference type="ARBA" id="ARBA00022722"/>
    </source>
</evidence>
<dbReference type="InterPro" id="IPR012337">
    <property type="entry name" value="RNaseH-like_sf"/>
</dbReference>
<sequence>MTGLLHDPSLVGLTLVVIDFEGLTPTGRPAEPTEVAALALRPVHGRLAEVGRFESLIRPPADVPVTARDVAQSGITAQMLAAADPAAVVLAHLDAHLTAPPYRLVAHHATTEAGMIARQAAHCPVLAATPLLDTIRLAKALTPGLGSYSLDTLLAHYGIARPADRHRAMPDVTVTAQLLERLLTDGCTAGRWNTLLDLDTTAGLQPKRPARPDPPAEQDALF</sequence>
<reference evidence="6" key="1">
    <citation type="submission" date="2023-02" db="EMBL/GenBank/DDBJ databases">
        <title>Kitasatospora phosalacinea NBRC 14362.</title>
        <authorList>
            <person name="Ichikawa N."/>
            <person name="Sato H."/>
            <person name="Tonouchi N."/>
        </authorList>
    </citation>
    <scope>NUCLEOTIDE SEQUENCE</scope>
    <source>
        <strain evidence="6">NBRC 14362</strain>
    </source>
</reference>
<name>A0A9W6UMH2_9ACTN</name>
<dbReference type="PANTHER" id="PTHR30231:SF4">
    <property type="entry name" value="PROTEIN NEN2"/>
    <property type="match status" value="1"/>
</dbReference>
<evidence type="ECO:0000313" key="7">
    <source>
        <dbReference type="Proteomes" id="UP001165143"/>
    </source>
</evidence>
<dbReference type="Proteomes" id="UP001165143">
    <property type="component" value="Unassembled WGS sequence"/>
</dbReference>
<protein>
    <recommendedName>
        <fullName evidence="5">Exonuclease domain-containing protein</fullName>
    </recommendedName>
</protein>
<keyword evidence="2" id="KW-0378">Hydrolase</keyword>
<evidence type="ECO:0000256" key="4">
    <source>
        <dbReference type="SAM" id="MobiDB-lite"/>
    </source>
</evidence>
<evidence type="ECO:0000313" key="6">
    <source>
        <dbReference type="EMBL" id="GLW55451.1"/>
    </source>
</evidence>
<dbReference type="AlphaFoldDB" id="A0A9W6UMH2"/>
<dbReference type="GO" id="GO:0003676">
    <property type="term" value="F:nucleic acid binding"/>
    <property type="evidence" value="ECO:0007669"/>
    <property type="project" value="InterPro"/>
</dbReference>
<dbReference type="InterPro" id="IPR013520">
    <property type="entry name" value="Ribonucl_H"/>
</dbReference>
<comment type="caution">
    <text evidence="6">The sequence shown here is derived from an EMBL/GenBank/DDBJ whole genome shotgun (WGS) entry which is preliminary data.</text>
</comment>
<feature type="region of interest" description="Disordered" evidence="4">
    <location>
        <begin position="203"/>
        <end position="222"/>
    </location>
</feature>
<dbReference type="RefSeq" id="WP_051777591.1">
    <property type="nucleotide sequence ID" value="NZ_BSRX01000019.1"/>
</dbReference>
<organism evidence="6 7">
    <name type="scientific">Kitasatospora phosalacinea</name>
    <dbReference type="NCBI Taxonomy" id="2065"/>
    <lineage>
        <taxon>Bacteria</taxon>
        <taxon>Bacillati</taxon>
        <taxon>Actinomycetota</taxon>
        <taxon>Actinomycetes</taxon>
        <taxon>Kitasatosporales</taxon>
        <taxon>Streptomycetaceae</taxon>
        <taxon>Kitasatospora</taxon>
    </lineage>
</organism>
<keyword evidence="3" id="KW-0269">Exonuclease</keyword>